<accession>A0AA51RSR7</accession>
<keyword evidence="2" id="KW-0808">Transferase</keyword>
<reference evidence="2 3" key="1">
    <citation type="submission" date="2023-08" db="EMBL/GenBank/DDBJ databases">
        <title>Pleionea litopenaei sp. nov., isolated from stomach of juvenile Litopenaeus vannamei.</title>
        <authorList>
            <person name="Rho A.M."/>
            <person name="Hwang C.Y."/>
        </authorList>
    </citation>
    <scope>NUCLEOTIDE SEQUENCE [LARGE SCALE GENOMIC DNA]</scope>
    <source>
        <strain evidence="2 3">HL-JVS1</strain>
    </source>
</reference>
<dbReference type="EMBL" id="CP133548">
    <property type="protein sequence ID" value="WMS86819.1"/>
    <property type="molecule type" value="Genomic_DNA"/>
</dbReference>
<dbReference type="KEGG" id="plei:Q9312_16485"/>
<dbReference type="SMART" id="SM00267">
    <property type="entry name" value="GGDEF"/>
    <property type="match status" value="1"/>
</dbReference>
<dbReference type="InterPro" id="IPR003018">
    <property type="entry name" value="GAF"/>
</dbReference>
<organism evidence="2 3">
    <name type="scientific">Pleionea litopenaei</name>
    <dbReference type="NCBI Taxonomy" id="3070815"/>
    <lineage>
        <taxon>Bacteria</taxon>
        <taxon>Pseudomonadati</taxon>
        <taxon>Pseudomonadota</taxon>
        <taxon>Gammaproteobacteria</taxon>
        <taxon>Oceanospirillales</taxon>
        <taxon>Pleioneaceae</taxon>
        <taxon>Pleionea</taxon>
    </lineage>
</organism>
<dbReference type="Pfam" id="PF00990">
    <property type="entry name" value="GGDEF"/>
    <property type="match status" value="1"/>
</dbReference>
<evidence type="ECO:0000313" key="3">
    <source>
        <dbReference type="Proteomes" id="UP001239782"/>
    </source>
</evidence>
<dbReference type="Proteomes" id="UP001239782">
    <property type="component" value="Chromosome"/>
</dbReference>
<dbReference type="GO" id="GO:0052621">
    <property type="term" value="F:diguanylate cyclase activity"/>
    <property type="evidence" value="ECO:0007669"/>
    <property type="project" value="UniProtKB-EC"/>
</dbReference>
<feature type="domain" description="GGDEF" evidence="1">
    <location>
        <begin position="195"/>
        <end position="321"/>
    </location>
</feature>
<dbReference type="CDD" id="cd01949">
    <property type="entry name" value="GGDEF"/>
    <property type="match status" value="1"/>
</dbReference>
<sequence>MKEAAPPSNEQHRLNILNSLNILDSDRNERFDRITRLAARVFNVSISLVSLIDKERQWFKSEIGLEAKETSRAVSFCAHAINSDDIMIVEDAQNDERFNDNPLVVNAPFIRFYAGCPLKYRDGTNLGTLCLIDPMPRKFTQDDVQLLHDLAALVENEIAALELATTDDLTQIANRRAFFSVARNIMAAYQEKENTFFSIAFFDLNDFKFINDNLGHEVGDEVLITFAKLLKKSFRACDVVARVGGDEFAVLYAHEKKSQIEAAVSRFNKLIDNFNDARTDYQIKYSVGVVEFSSDENINLDSMLSEADKLMYQNKQHSKCN</sequence>
<dbReference type="SMART" id="SM00065">
    <property type="entry name" value="GAF"/>
    <property type="match status" value="1"/>
</dbReference>
<dbReference type="SUPFAM" id="SSF55781">
    <property type="entry name" value="GAF domain-like"/>
    <property type="match status" value="1"/>
</dbReference>
<dbReference type="SUPFAM" id="SSF55073">
    <property type="entry name" value="Nucleotide cyclase"/>
    <property type="match status" value="1"/>
</dbReference>
<keyword evidence="2" id="KW-0548">Nucleotidyltransferase</keyword>
<dbReference type="InterPro" id="IPR029787">
    <property type="entry name" value="Nucleotide_cyclase"/>
</dbReference>
<keyword evidence="3" id="KW-1185">Reference proteome</keyword>
<dbReference type="PANTHER" id="PTHR43102">
    <property type="entry name" value="SLR1143 PROTEIN"/>
    <property type="match status" value="1"/>
</dbReference>
<evidence type="ECO:0000313" key="2">
    <source>
        <dbReference type="EMBL" id="WMS86819.1"/>
    </source>
</evidence>
<dbReference type="AlphaFoldDB" id="A0AA51RSR7"/>
<dbReference type="InterPro" id="IPR029016">
    <property type="entry name" value="GAF-like_dom_sf"/>
</dbReference>
<name>A0AA51RSR7_9GAMM</name>
<dbReference type="Pfam" id="PF01590">
    <property type="entry name" value="GAF"/>
    <property type="match status" value="1"/>
</dbReference>
<dbReference type="PROSITE" id="PS50887">
    <property type="entry name" value="GGDEF"/>
    <property type="match status" value="1"/>
</dbReference>
<evidence type="ECO:0000259" key="1">
    <source>
        <dbReference type="PROSITE" id="PS50887"/>
    </source>
</evidence>
<dbReference type="RefSeq" id="WP_309201964.1">
    <property type="nucleotide sequence ID" value="NZ_CP133548.1"/>
</dbReference>
<dbReference type="PANTHER" id="PTHR43102:SF2">
    <property type="entry name" value="GAF DOMAIN-CONTAINING PROTEIN"/>
    <property type="match status" value="1"/>
</dbReference>
<dbReference type="Gene3D" id="3.30.70.270">
    <property type="match status" value="1"/>
</dbReference>
<dbReference type="EC" id="2.7.7.65" evidence="2"/>
<dbReference type="NCBIfam" id="TIGR00254">
    <property type="entry name" value="GGDEF"/>
    <property type="match status" value="1"/>
</dbReference>
<dbReference type="InterPro" id="IPR043128">
    <property type="entry name" value="Rev_trsase/Diguanyl_cyclase"/>
</dbReference>
<dbReference type="Gene3D" id="3.30.450.40">
    <property type="match status" value="1"/>
</dbReference>
<gene>
    <name evidence="2" type="ORF">Q9312_16485</name>
</gene>
<proteinExistence type="predicted"/>
<dbReference type="InterPro" id="IPR000160">
    <property type="entry name" value="GGDEF_dom"/>
</dbReference>
<protein>
    <submittedName>
        <fullName evidence="2">Sensor domain-containing diguanylate cyclase</fullName>
        <ecNumber evidence="2">2.7.7.65</ecNumber>
    </submittedName>
</protein>